<dbReference type="Proteomes" id="UP000000591">
    <property type="component" value="Chromosome I"/>
</dbReference>
<evidence type="ECO:0000313" key="3">
    <source>
        <dbReference type="Proteomes" id="UP000000591"/>
    </source>
</evidence>
<reference evidence="3" key="2">
    <citation type="journal article" date="2013" name="G3 (Bethesda)">
        <title>Genomes of Ashbya fungi isolated from insects reveal four mating-type loci, numerous translocations, lack of transposons, and distinct gene duplications.</title>
        <authorList>
            <person name="Dietrich F.S."/>
            <person name="Voegeli S."/>
            <person name="Kuo S."/>
            <person name="Philippsen P."/>
        </authorList>
    </citation>
    <scope>GENOME REANNOTATION</scope>
    <source>
        <strain evidence="3">ATCC 10895 / CBS 109.51 / FGSC 9923 / NRRL Y-1056</strain>
    </source>
</reference>
<dbReference type="HOGENOM" id="CLU_1421121_0_0_1"/>
<dbReference type="RefSeq" id="NP_982580.1">
    <property type="nucleotide sequence ID" value="NM_207933.1"/>
</dbReference>
<protein>
    <submittedName>
        <fullName evidence="2">AAR039Wp</fullName>
    </submittedName>
</protein>
<keyword evidence="3" id="KW-1185">Reference proteome</keyword>
<reference evidence="2 3" key="1">
    <citation type="journal article" date="2004" name="Science">
        <title>The Ashbya gossypii genome as a tool for mapping the ancient Saccharomyces cerevisiae genome.</title>
        <authorList>
            <person name="Dietrich F.S."/>
            <person name="Voegeli S."/>
            <person name="Brachat S."/>
            <person name="Lerch A."/>
            <person name="Gates K."/>
            <person name="Steiner S."/>
            <person name="Mohr C."/>
            <person name="Pohlmann R."/>
            <person name="Luedi P."/>
            <person name="Choi S."/>
            <person name="Wing R.A."/>
            <person name="Flavier A."/>
            <person name="Gaffney T.D."/>
            <person name="Philippsen P."/>
        </authorList>
    </citation>
    <scope>NUCLEOTIDE SEQUENCE [LARGE SCALE GENOMIC DNA]</scope>
    <source>
        <strain evidence="3">ATCC 10895 / CBS 109.51 / FGSC 9923 / NRRL Y-1056</strain>
    </source>
</reference>
<dbReference type="InParanoid" id="Q75EP0"/>
<evidence type="ECO:0000256" key="1">
    <source>
        <dbReference type="SAM" id="MobiDB-lite"/>
    </source>
</evidence>
<dbReference type="OrthoDB" id="10315564at2759"/>
<organism evidence="2 3">
    <name type="scientific">Eremothecium gossypii (strain ATCC 10895 / CBS 109.51 / FGSC 9923 / NRRL Y-1056)</name>
    <name type="common">Yeast</name>
    <name type="synonym">Ashbya gossypii</name>
    <dbReference type="NCBI Taxonomy" id="284811"/>
    <lineage>
        <taxon>Eukaryota</taxon>
        <taxon>Fungi</taxon>
        <taxon>Dikarya</taxon>
        <taxon>Ascomycota</taxon>
        <taxon>Saccharomycotina</taxon>
        <taxon>Saccharomycetes</taxon>
        <taxon>Saccharomycetales</taxon>
        <taxon>Saccharomycetaceae</taxon>
        <taxon>Eremothecium</taxon>
    </lineage>
</organism>
<dbReference type="GeneID" id="4618671"/>
<feature type="region of interest" description="Disordered" evidence="1">
    <location>
        <begin position="108"/>
        <end position="132"/>
    </location>
</feature>
<dbReference type="EMBL" id="AE016814">
    <property type="protein sequence ID" value="AAS50404.1"/>
    <property type="molecule type" value="Genomic_DNA"/>
</dbReference>
<name>Q75EP0_EREGS</name>
<proteinExistence type="predicted"/>
<dbReference type="AlphaFoldDB" id="Q75EP0"/>
<dbReference type="KEGG" id="ago:AGOS_AAR039W"/>
<gene>
    <name evidence="2" type="ORF">AGOS_AAR039W</name>
</gene>
<accession>Q75EP0</accession>
<evidence type="ECO:0000313" key="2">
    <source>
        <dbReference type="EMBL" id="AAS50404.1"/>
    </source>
</evidence>
<sequence>MSSVKTATRCREEDCPQGREQGTAGRMKGAGRRPFHLKGKINKTHFKAKEKVPDVRRGDADMLLIELHDLFDFRHCMQSGNTGEMKVDLDEVASIEYIHDPACVYKKKGPVPLQPDDDEDVGSETSAEPLDPLTDVEQSGVGFLASGVYSAIPERCSGGMFLESSCHRDVPNKQTLFLLLHDLIQGDAYDE</sequence>
<feature type="region of interest" description="Disordered" evidence="1">
    <location>
        <begin position="1"/>
        <end position="34"/>
    </location>
</feature>